<organism evidence="2 3">
    <name type="scientific">Discina gigas</name>
    <dbReference type="NCBI Taxonomy" id="1032678"/>
    <lineage>
        <taxon>Eukaryota</taxon>
        <taxon>Fungi</taxon>
        <taxon>Dikarya</taxon>
        <taxon>Ascomycota</taxon>
        <taxon>Pezizomycotina</taxon>
        <taxon>Pezizomycetes</taxon>
        <taxon>Pezizales</taxon>
        <taxon>Discinaceae</taxon>
        <taxon>Discina</taxon>
    </lineage>
</organism>
<evidence type="ECO:0000256" key="1">
    <source>
        <dbReference type="SAM" id="MobiDB-lite"/>
    </source>
</evidence>
<accession>A0ABR3G4P2</accession>
<feature type="region of interest" description="Disordered" evidence="1">
    <location>
        <begin position="1"/>
        <end position="104"/>
    </location>
</feature>
<feature type="compositionally biased region" description="Polar residues" evidence="1">
    <location>
        <begin position="72"/>
        <end position="90"/>
    </location>
</feature>
<comment type="caution">
    <text evidence="2">The sequence shown here is derived from an EMBL/GenBank/DDBJ whole genome shotgun (WGS) entry which is preliminary data.</text>
</comment>
<sequence>MVTRLKAQPPPPVPHRGPPTQKEEESEVEKADEDVEMDEAEKGEERAERKYEEGPKYGEEYGERSDDEDTVKATQSKQKAPSMVRRTQQMRTPSPTPEPGPRPIKLSWCEANLAEVIKRARQWEVIEARMDRWMVKERGTKTEKVSREGHEEKEAKRAKRTKERWVKRGLGEEQILMWAEAIKVELTGLDWECWVVRNMTSEGGYRRYRLDMKDGETMKKLTYVGPREEPWTKWGRRETREDKGYGRSGW</sequence>
<evidence type="ECO:0000313" key="2">
    <source>
        <dbReference type="EMBL" id="KAL0630889.1"/>
    </source>
</evidence>
<protein>
    <submittedName>
        <fullName evidence="2">Uncharacterized protein</fullName>
    </submittedName>
</protein>
<dbReference type="EMBL" id="JBBBZM010000348">
    <property type="protein sequence ID" value="KAL0630889.1"/>
    <property type="molecule type" value="Genomic_DNA"/>
</dbReference>
<feature type="compositionally biased region" description="Pro residues" evidence="1">
    <location>
        <begin position="8"/>
        <end position="17"/>
    </location>
</feature>
<feature type="compositionally biased region" description="Acidic residues" evidence="1">
    <location>
        <begin position="24"/>
        <end position="42"/>
    </location>
</feature>
<reference evidence="2 3" key="1">
    <citation type="submission" date="2024-02" db="EMBL/GenBank/DDBJ databases">
        <title>Discinaceae phylogenomics.</title>
        <authorList>
            <person name="Dirks A.C."/>
            <person name="James T.Y."/>
        </authorList>
    </citation>
    <scope>NUCLEOTIDE SEQUENCE [LARGE SCALE GENOMIC DNA]</scope>
    <source>
        <strain evidence="2 3">ACD0624</strain>
    </source>
</reference>
<keyword evidence="3" id="KW-1185">Reference proteome</keyword>
<feature type="compositionally biased region" description="Basic and acidic residues" evidence="1">
    <location>
        <begin position="43"/>
        <end position="64"/>
    </location>
</feature>
<gene>
    <name evidence="2" type="ORF">Q9L58_010261</name>
</gene>
<dbReference type="Proteomes" id="UP001447188">
    <property type="component" value="Unassembled WGS sequence"/>
</dbReference>
<proteinExistence type="predicted"/>
<name>A0ABR3G4P2_9PEZI</name>
<evidence type="ECO:0000313" key="3">
    <source>
        <dbReference type="Proteomes" id="UP001447188"/>
    </source>
</evidence>